<reference evidence="1 2" key="1">
    <citation type="submission" date="2024-02" db="EMBL/GenBank/DDBJ databases">
        <title>A draft genome for the cacao thread blight pathogen Marasmius crinis-equi.</title>
        <authorList>
            <person name="Cohen S.P."/>
            <person name="Baruah I.K."/>
            <person name="Amoako-Attah I."/>
            <person name="Bukari Y."/>
            <person name="Meinhardt L.W."/>
            <person name="Bailey B.A."/>
        </authorList>
    </citation>
    <scope>NUCLEOTIDE SEQUENCE [LARGE SCALE GENOMIC DNA]</scope>
    <source>
        <strain evidence="1 2">GH-76</strain>
    </source>
</reference>
<dbReference type="InterPro" id="IPR035979">
    <property type="entry name" value="RBD_domain_sf"/>
</dbReference>
<keyword evidence="2" id="KW-1185">Reference proteome</keyword>
<protein>
    <recommendedName>
        <fullName evidence="3">RRM domain-containing protein</fullName>
    </recommendedName>
</protein>
<evidence type="ECO:0000313" key="1">
    <source>
        <dbReference type="EMBL" id="KAL0573896.1"/>
    </source>
</evidence>
<gene>
    <name evidence="1" type="ORF">V5O48_008044</name>
</gene>
<dbReference type="InterPro" id="IPR012677">
    <property type="entry name" value="Nucleotide-bd_a/b_plait_sf"/>
</dbReference>
<dbReference type="Proteomes" id="UP001465976">
    <property type="component" value="Unassembled WGS sequence"/>
</dbReference>
<sequence>MSLLLYTNVIVHWIRRLLTAQATPQDLPHSRSVLLHGISSPDTVSKLLDKHPVGPLQSFSYHPENTRVFLKFYEPSTAAKFFSSVRKAKPQLDVRIRRGKQRPLEADVVAAIGCRGASRCIAIDPAPEGETEDSLGEDLAQFGAVEKVDFKMRYARVHFCDVRFALRAVEQLAPKEGEEGAKVYFTPERNDDVFIQKQSAVHGPDSTPNEPSRKVLLSNLQEPVVLRLIAWLVRGTLPDKEAVLLSMKRKFKTRDIYLDFLRIEDAARFTENFNSQAPKLLPQLEGAKAIHITQVHPVPYDYNSVARAVSLGASRQLSIRRIKGCKKEDAPGIRDDFGQFGHVARVFVDEANNMAYIEYADIMDAMGAIEQIHARTKRRDPSLKRYAGAHISFVKPNPSINPLYPVVIPQHFHTNDAEAKLATDAE</sequence>
<dbReference type="SUPFAM" id="SSF54928">
    <property type="entry name" value="RNA-binding domain, RBD"/>
    <property type="match status" value="2"/>
</dbReference>
<dbReference type="EMBL" id="JBAHYK010000448">
    <property type="protein sequence ID" value="KAL0573896.1"/>
    <property type="molecule type" value="Genomic_DNA"/>
</dbReference>
<name>A0ABR3FF55_9AGAR</name>
<comment type="caution">
    <text evidence="1">The sequence shown here is derived from an EMBL/GenBank/DDBJ whole genome shotgun (WGS) entry which is preliminary data.</text>
</comment>
<evidence type="ECO:0000313" key="2">
    <source>
        <dbReference type="Proteomes" id="UP001465976"/>
    </source>
</evidence>
<dbReference type="Gene3D" id="3.30.70.330">
    <property type="match status" value="2"/>
</dbReference>
<evidence type="ECO:0008006" key="3">
    <source>
        <dbReference type="Google" id="ProtNLM"/>
    </source>
</evidence>
<organism evidence="1 2">
    <name type="scientific">Marasmius crinis-equi</name>
    <dbReference type="NCBI Taxonomy" id="585013"/>
    <lineage>
        <taxon>Eukaryota</taxon>
        <taxon>Fungi</taxon>
        <taxon>Dikarya</taxon>
        <taxon>Basidiomycota</taxon>
        <taxon>Agaricomycotina</taxon>
        <taxon>Agaricomycetes</taxon>
        <taxon>Agaricomycetidae</taxon>
        <taxon>Agaricales</taxon>
        <taxon>Marasmiineae</taxon>
        <taxon>Marasmiaceae</taxon>
        <taxon>Marasmius</taxon>
    </lineage>
</organism>
<proteinExistence type="predicted"/>
<accession>A0ABR3FF55</accession>